<accession>A0AB34X0L2</accession>
<comment type="caution">
    <text evidence="1">The sequence shown here is derived from an EMBL/GenBank/DDBJ whole genome shotgun (WGS) entry which is preliminary data.</text>
</comment>
<gene>
    <name evidence="1" type="ORF">HMPREF1862_00928</name>
</gene>
<dbReference type="EMBL" id="LSDN01000013">
    <property type="protein sequence ID" value="KXB81203.1"/>
    <property type="molecule type" value="Genomic_DNA"/>
</dbReference>
<protein>
    <submittedName>
        <fullName evidence="1">Uncharacterized protein</fullName>
    </submittedName>
</protein>
<reference evidence="1 2" key="1">
    <citation type="submission" date="2016-01" db="EMBL/GenBank/DDBJ databases">
        <authorList>
            <person name="Mitreva M."/>
            <person name="Pepin K.H."/>
            <person name="Mihindukulasuriya K.A."/>
            <person name="Fulton R."/>
            <person name="Fronick C."/>
            <person name="O'Laughlin M."/>
            <person name="Miner T."/>
            <person name="Herter B."/>
            <person name="Rosa B.A."/>
            <person name="Cordes M."/>
            <person name="Tomlinson C."/>
            <person name="Wollam A."/>
            <person name="Palsikar V.B."/>
            <person name="Mardis E.R."/>
            <person name="Wilson R.K."/>
        </authorList>
    </citation>
    <scope>NUCLEOTIDE SEQUENCE [LARGE SCALE GENOMIC DNA]</scope>
    <source>
        <strain evidence="1 2">DNF00696</strain>
    </source>
</reference>
<dbReference type="AlphaFoldDB" id="A0AB34X0L2"/>
<dbReference type="Proteomes" id="UP000070572">
    <property type="component" value="Unassembled WGS sequence"/>
</dbReference>
<proteinExistence type="predicted"/>
<name>A0AB34X0L2_9ACTO</name>
<organism evidence="1 2">
    <name type="scientific">Varibaculum cambriense</name>
    <dbReference type="NCBI Taxonomy" id="184870"/>
    <lineage>
        <taxon>Bacteria</taxon>
        <taxon>Bacillati</taxon>
        <taxon>Actinomycetota</taxon>
        <taxon>Actinomycetes</taxon>
        <taxon>Actinomycetales</taxon>
        <taxon>Actinomycetaceae</taxon>
        <taxon>Varibaculum</taxon>
    </lineage>
</organism>
<sequence length="51" mass="6349">MLYEYMGVVYPSRSKMCAARREHYVELLRQRLNFTQAPKRWRFQTYRESMA</sequence>
<evidence type="ECO:0000313" key="1">
    <source>
        <dbReference type="EMBL" id="KXB81203.1"/>
    </source>
</evidence>
<evidence type="ECO:0000313" key="2">
    <source>
        <dbReference type="Proteomes" id="UP000070572"/>
    </source>
</evidence>